<organism evidence="6 7">
    <name type="scientific">Actinoplanes aureus</name>
    <dbReference type="NCBI Taxonomy" id="2792083"/>
    <lineage>
        <taxon>Bacteria</taxon>
        <taxon>Bacillati</taxon>
        <taxon>Actinomycetota</taxon>
        <taxon>Actinomycetes</taxon>
        <taxon>Micromonosporales</taxon>
        <taxon>Micromonosporaceae</taxon>
        <taxon>Actinoplanes</taxon>
    </lineage>
</organism>
<name>A0A931G048_9ACTN</name>
<dbReference type="GO" id="GO:0071949">
    <property type="term" value="F:FAD binding"/>
    <property type="evidence" value="ECO:0007669"/>
    <property type="project" value="InterPro"/>
</dbReference>
<keyword evidence="3" id="KW-0560">Oxidoreductase</keyword>
<evidence type="ECO:0000313" key="6">
    <source>
        <dbReference type="EMBL" id="MBG0565485.1"/>
    </source>
</evidence>
<dbReference type="InterPro" id="IPR002938">
    <property type="entry name" value="FAD-bd"/>
</dbReference>
<gene>
    <name evidence="6" type="ORF">I4J89_28930</name>
</gene>
<comment type="caution">
    <text evidence="6">The sequence shown here is derived from an EMBL/GenBank/DDBJ whole genome shotgun (WGS) entry which is preliminary data.</text>
</comment>
<protein>
    <submittedName>
        <fullName evidence="6">FAD-dependent monooxygenase</fullName>
    </submittedName>
</protein>
<dbReference type="AlphaFoldDB" id="A0A931G048"/>
<keyword evidence="2" id="KW-0274">FAD</keyword>
<evidence type="ECO:0000256" key="4">
    <source>
        <dbReference type="ARBA" id="ARBA00023033"/>
    </source>
</evidence>
<dbReference type="Pfam" id="PF01494">
    <property type="entry name" value="FAD_binding_3"/>
    <property type="match status" value="1"/>
</dbReference>
<evidence type="ECO:0000259" key="5">
    <source>
        <dbReference type="Pfam" id="PF01494"/>
    </source>
</evidence>
<dbReference type="Gene3D" id="3.50.50.60">
    <property type="entry name" value="FAD/NAD(P)-binding domain"/>
    <property type="match status" value="1"/>
</dbReference>
<proteinExistence type="predicted"/>
<evidence type="ECO:0000256" key="1">
    <source>
        <dbReference type="ARBA" id="ARBA00022630"/>
    </source>
</evidence>
<feature type="domain" description="FAD-binding" evidence="5">
    <location>
        <begin position="136"/>
        <end position="360"/>
    </location>
</feature>
<dbReference type="PANTHER" id="PTHR47178:SF5">
    <property type="entry name" value="FAD-BINDING DOMAIN-CONTAINING PROTEIN"/>
    <property type="match status" value="1"/>
</dbReference>
<dbReference type="PANTHER" id="PTHR47178">
    <property type="entry name" value="MONOOXYGENASE, FAD-BINDING"/>
    <property type="match status" value="1"/>
</dbReference>
<dbReference type="Proteomes" id="UP000598146">
    <property type="component" value="Unassembled WGS sequence"/>
</dbReference>
<dbReference type="Pfam" id="PF13450">
    <property type="entry name" value="NAD_binding_8"/>
    <property type="match status" value="1"/>
</dbReference>
<keyword evidence="7" id="KW-1185">Reference proteome</keyword>
<evidence type="ECO:0000256" key="2">
    <source>
        <dbReference type="ARBA" id="ARBA00022827"/>
    </source>
</evidence>
<reference evidence="6" key="1">
    <citation type="submission" date="2020-11" db="EMBL/GenBank/DDBJ databases">
        <title>Isolation and identification of active actinomycetes.</title>
        <authorList>
            <person name="Sun X."/>
        </authorList>
    </citation>
    <scope>NUCLEOTIDE SEQUENCE</scope>
    <source>
        <strain evidence="6">NEAU-A11</strain>
    </source>
</reference>
<dbReference type="RefSeq" id="WP_196417261.1">
    <property type="nucleotide sequence ID" value="NZ_JADQTO010000015.1"/>
</dbReference>
<keyword evidence="1" id="KW-0285">Flavoprotein</keyword>
<dbReference type="GO" id="GO:0004497">
    <property type="term" value="F:monooxygenase activity"/>
    <property type="evidence" value="ECO:0007669"/>
    <property type="project" value="UniProtKB-KW"/>
</dbReference>
<dbReference type="PRINTS" id="PR00420">
    <property type="entry name" value="RNGMNOXGNASE"/>
</dbReference>
<keyword evidence="4 6" id="KW-0503">Monooxygenase</keyword>
<evidence type="ECO:0000256" key="3">
    <source>
        <dbReference type="ARBA" id="ARBA00023002"/>
    </source>
</evidence>
<dbReference type="InterPro" id="IPR036188">
    <property type="entry name" value="FAD/NAD-bd_sf"/>
</dbReference>
<dbReference type="EMBL" id="JADQTO010000015">
    <property type="protein sequence ID" value="MBG0565485.1"/>
    <property type="molecule type" value="Genomic_DNA"/>
</dbReference>
<evidence type="ECO:0000313" key="7">
    <source>
        <dbReference type="Proteomes" id="UP000598146"/>
    </source>
</evidence>
<dbReference type="SUPFAM" id="SSF51905">
    <property type="entry name" value="FAD/NAD(P)-binding domain"/>
    <property type="match status" value="1"/>
</dbReference>
<accession>A0A931G048</accession>
<sequence length="374" mass="40274">MTERTRILIAGAGIGGLALAQALRRDGFDVAVYERDATPTSRNQGYRLHLDANGNAALRTCLPAASLDVVRRTSAVNGDLVAAYNQRLEQVSAQVFPGVSSDEITHVDRDTFRRSLFTGLADAVHFARTVTGYRITASGRVRVRFAEGGSDEGDLLVGADGSGSAVRAQLLPHATVRDLGLRCLYGRMPIDETTDPLIPEDFNRGFCWVAGDNGYGAGFAPVRFRFPSGEARDYLMTTLVAKSEFLSPRDDQDLRRIAVDATAGWHPTVRRLFEHADAGTFFPITIRASEVVGAWSTGPVTLLGDAIHTMPPTGGVGANTALQDAATLSGELRSAAHGEKSLHEAVAAYERVMLPRGFATIENSLRMADQIFRA</sequence>